<feature type="binding site" evidence="9">
    <location>
        <position position="207"/>
    </location>
    <ligand>
        <name>NADPH</name>
        <dbReference type="ChEBI" id="CHEBI:57783"/>
    </ligand>
</feature>
<dbReference type="GO" id="GO:0051484">
    <property type="term" value="P:isopentenyl diphosphate biosynthetic process, methylerythritol 4-phosphate pathway involved in terpenoid biosynthetic process"/>
    <property type="evidence" value="ECO:0007669"/>
    <property type="project" value="UniProtKB-ARBA"/>
</dbReference>
<dbReference type="InterPro" id="IPR013644">
    <property type="entry name" value="DXP_reductoisomerase_C"/>
</dbReference>
<feature type="binding site" evidence="9">
    <location>
        <position position="18"/>
    </location>
    <ligand>
        <name>NADPH</name>
        <dbReference type="ChEBI" id="CHEBI:57783"/>
    </ligand>
</feature>
<evidence type="ECO:0000256" key="9">
    <source>
        <dbReference type="HAMAP-Rule" id="MF_00183"/>
    </source>
</evidence>
<feature type="binding site" evidence="9">
    <location>
        <position position="223"/>
    </location>
    <ligand>
        <name>1-deoxy-D-xylulose 5-phosphate</name>
        <dbReference type="ChEBI" id="CHEBI:57792"/>
    </ligand>
</feature>
<evidence type="ECO:0000256" key="6">
    <source>
        <dbReference type="ARBA" id="ARBA00023211"/>
    </source>
</evidence>
<evidence type="ECO:0000313" key="13">
    <source>
        <dbReference type="EMBL" id="MBA5776527.1"/>
    </source>
</evidence>
<feature type="binding site" evidence="9">
    <location>
        <position position="43"/>
    </location>
    <ligand>
        <name>NADPH</name>
        <dbReference type="ChEBI" id="CHEBI:57783"/>
    </ligand>
</feature>
<comment type="similarity">
    <text evidence="2 9">Belongs to the DXR family.</text>
</comment>
<dbReference type="RefSeq" id="WP_182163005.1">
    <property type="nucleotide sequence ID" value="NZ_JACFXV010000043.1"/>
</dbReference>
<evidence type="ECO:0000313" key="14">
    <source>
        <dbReference type="Proteomes" id="UP000541109"/>
    </source>
</evidence>
<keyword evidence="3 9" id="KW-0479">Metal-binding</keyword>
<dbReference type="Gene3D" id="3.40.50.720">
    <property type="entry name" value="NAD(P)-binding Rossmann-like Domain"/>
    <property type="match status" value="1"/>
</dbReference>
<dbReference type="Pfam" id="PF08436">
    <property type="entry name" value="DXP_redisom_C"/>
    <property type="match status" value="1"/>
</dbReference>
<dbReference type="FunFam" id="3.40.50.720:FF:000045">
    <property type="entry name" value="1-deoxy-D-xylulose 5-phosphate reductoisomerase"/>
    <property type="match status" value="1"/>
</dbReference>
<keyword evidence="4 9" id="KW-0521">NADP</keyword>
<keyword evidence="5 9" id="KW-0560">Oxidoreductase</keyword>
<evidence type="ECO:0000256" key="2">
    <source>
        <dbReference type="ARBA" id="ARBA00006825"/>
    </source>
</evidence>
<dbReference type="Proteomes" id="UP000541109">
    <property type="component" value="Unassembled WGS sequence"/>
</dbReference>
<evidence type="ECO:0000259" key="12">
    <source>
        <dbReference type="Pfam" id="PF13288"/>
    </source>
</evidence>
<comment type="caution">
    <text evidence="13">The sequence shown here is derived from an EMBL/GenBank/DDBJ whole genome shotgun (WGS) entry which is preliminary data.</text>
</comment>
<evidence type="ECO:0000256" key="8">
    <source>
        <dbReference type="ARBA" id="ARBA00048543"/>
    </source>
</evidence>
<keyword evidence="14" id="KW-1185">Reference proteome</keyword>
<dbReference type="EC" id="1.1.1.267" evidence="9"/>
<dbReference type="SUPFAM" id="SSF51735">
    <property type="entry name" value="NAD(P)-binding Rossmann-fold domains"/>
    <property type="match status" value="1"/>
</dbReference>
<evidence type="ECO:0000259" key="10">
    <source>
        <dbReference type="Pfam" id="PF02670"/>
    </source>
</evidence>
<feature type="binding site" evidence="9">
    <location>
        <position position="126"/>
    </location>
    <ligand>
        <name>NADPH</name>
        <dbReference type="ChEBI" id="CHEBI:57783"/>
    </ligand>
</feature>
<dbReference type="InterPro" id="IPR036169">
    <property type="entry name" value="DXPR_C_sf"/>
</dbReference>
<dbReference type="GO" id="GO:0030604">
    <property type="term" value="F:1-deoxy-D-xylulose-5-phosphate reductoisomerase activity"/>
    <property type="evidence" value="ECO:0007669"/>
    <property type="project" value="UniProtKB-UniRule"/>
</dbReference>
<organism evidence="13 14">
    <name type="scientific">Stappia albiluteola</name>
    <dbReference type="NCBI Taxonomy" id="2758565"/>
    <lineage>
        <taxon>Bacteria</taxon>
        <taxon>Pseudomonadati</taxon>
        <taxon>Pseudomonadota</taxon>
        <taxon>Alphaproteobacteria</taxon>
        <taxon>Hyphomicrobiales</taxon>
        <taxon>Stappiaceae</taxon>
        <taxon>Stappia</taxon>
    </lineage>
</organism>
<feature type="binding site" evidence="9">
    <location>
        <position position="152"/>
    </location>
    <ligand>
        <name>Mn(2+)</name>
        <dbReference type="ChEBI" id="CHEBI:29035"/>
    </ligand>
</feature>
<accession>A0A839ACC0</accession>
<dbReference type="AlphaFoldDB" id="A0A839ACC0"/>
<evidence type="ECO:0000256" key="3">
    <source>
        <dbReference type="ARBA" id="ARBA00022723"/>
    </source>
</evidence>
<dbReference type="InterPro" id="IPR013512">
    <property type="entry name" value="DXP_reductoisomerase_N"/>
</dbReference>
<dbReference type="PIRSF" id="PIRSF006205">
    <property type="entry name" value="Dxp_reductismrs"/>
    <property type="match status" value="1"/>
</dbReference>
<dbReference type="GO" id="GO:0016853">
    <property type="term" value="F:isomerase activity"/>
    <property type="evidence" value="ECO:0007669"/>
    <property type="project" value="UniProtKB-KW"/>
</dbReference>
<comment type="caution">
    <text evidence="9">Lacks conserved residue(s) required for the propagation of feature annotation.</text>
</comment>
<feature type="binding site" evidence="9">
    <location>
        <position position="214"/>
    </location>
    <ligand>
        <name>1-deoxy-D-xylulose 5-phosphate</name>
        <dbReference type="ChEBI" id="CHEBI:57792"/>
    </ligand>
</feature>
<dbReference type="HAMAP" id="MF_00183">
    <property type="entry name" value="DXP_reductoisom"/>
    <property type="match status" value="1"/>
</dbReference>
<evidence type="ECO:0000259" key="11">
    <source>
        <dbReference type="Pfam" id="PF08436"/>
    </source>
</evidence>
<feature type="binding site" evidence="9">
    <location>
        <position position="219"/>
    </location>
    <ligand>
        <name>1-deoxy-D-xylulose 5-phosphate</name>
        <dbReference type="ChEBI" id="CHEBI:57792"/>
    </ligand>
</feature>
<feature type="binding site" evidence="9">
    <location>
        <position position="154"/>
    </location>
    <ligand>
        <name>1-deoxy-D-xylulose 5-phosphate</name>
        <dbReference type="ChEBI" id="CHEBI:57792"/>
    </ligand>
</feature>
<dbReference type="InterPro" id="IPR036291">
    <property type="entry name" value="NAD(P)-bd_dom_sf"/>
</dbReference>
<evidence type="ECO:0000256" key="4">
    <source>
        <dbReference type="ARBA" id="ARBA00022857"/>
    </source>
</evidence>
<feature type="binding site" evidence="9">
    <location>
        <position position="42"/>
    </location>
    <ligand>
        <name>NADPH</name>
        <dbReference type="ChEBI" id="CHEBI:57783"/>
    </ligand>
</feature>
<feature type="binding site" evidence="9">
    <location>
        <position position="154"/>
    </location>
    <ligand>
        <name>Mn(2+)</name>
        <dbReference type="ChEBI" id="CHEBI:29035"/>
    </ligand>
</feature>
<proteinExistence type="inferred from homology"/>
<dbReference type="PANTHER" id="PTHR30525">
    <property type="entry name" value="1-DEOXY-D-XYLULOSE 5-PHOSPHATE REDUCTOISOMERASE"/>
    <property type="match status" value="1"/>
</dbReference>
<keyword evidence="9" id="KW-0460">Magnesium</keyword>
<feature type="binding site" evidence="9">
    <location>
        <position position="201"/>
    </location>
    <ligand>
        <name>1-deoxy-D-xylulose 5-phosphate</name>
        <dbReference type="ChEBI" id="CHEBI:57792"/>
    </ligand>
</feature>
<comment type="catalytic activity">
    <reaction evidence="8">
        <text>2-C-methyl-D-erythritol 4-phosphate + NADP(+) = 1-deoxy-D-xylulose 5-phosphate + NADPH + H(+)</text>
        <dbReference type="Rhea" id="RHEA:13717"/>
        <dbReference type="ChEBI" id="CHEBI:15378"/>
        <dbReference type="ChEBI" id="CHEBI:57783"/>
        <dbReference type="ChEBI" id="CHEBI:57792"/>
        <dbReference type="ChEBI" id="CHEBI:58262"/>
        <dbReference type="ChEBI" id="CHEBI:58349"/>
        <dbReference type="EC" id="1.1.1.267"/>
    </reaction>
    <physiologicalReaction direction="right-to-left" evidence="8">
        <dbReference type="Rhea" id="RHEA:13719"/>
    </physiologicalReaction>
</comment>
<feature type="binding site" evidence="9">
    <location>
        <position position="128"/>
    </location>
    <ligand>
        <name>NADPH</name>
        <dbReference type="ChEBI" id="CHEBI:57783"/>
    </ligand>
</feature>
<name>A0A839ACC0_9HYPH</name>
<dbReference type="Gene3D" id="1.10.1740.10">
    <property type="match status" value="1"/>
</dbReference>
<feature type="binding site" evidence="9">
    <location>
        <position position="17"/>
    </location>
    <ligand>
        <name>NADPH</name>
        <dbReference type="ChEBI" id="CHEBI:57783"/>
    </ligand>
</feature>
<gene>
    <name evidence="9" type="primary">dxr</name>
    <name evidence="13" type="ORF">H2509_05245</name>
</gene>
<feature type="binding site" evidence="9">
    <location>
        <position position="127"/>
    </location>
    <ligand>
        <name>1-deoxy-D-xylulose 5-phosphate</name>
        <dbReference type="ChEBI" id="CHEBI:57792"/>
    </ligand>
</feature>
<dbReference type="InterPro" id="IPR003821">
    <property type="entry name" value="DXP_reductoisomerase"/>
</dbReference>
<evidence type="ECO:0000256" key="5">
    <source>
        <dbReference type="ARBA" id="ARBA00023002"/>
    </source>
</evidence>
<protein>
    <recommendedName>
        <fullName evidence="9">1-deoxy-D-xylulose 5-phosphate reductoisomerase</fullName>
        <shortName evidence="9">DXP reductoisomerase</shortName>
        <ecNumber evidence="9">1.1.1.267</ecNumber>
    </recommendedName>
    <alternativeName>
        <fullName evidence="9">1-deoxyxylulose-5-phosphate reductoisomerase</fullName>
    </alternativeName>
    <alternativeName>
        <fullName evidence="9">2-C-methyl-D-erythritol 4-phosphate synthase</fullName>
    </alternativeName>
</protein>
<feature type="domain" description="1-deoxy-D-xylulose 5-phosphate reductoisomerase C-terminal" evidence="11">
    <location>
        <begin position="148"/>
        <end position="231"/>
    </location>
</feature>
<dbReference type="EMBL" id="JACFXV010000043">
    <property type="protein sequence ID" value="MBA5776527.1"/>
    <property type="molecule type" value="Genomic_DNA"/>
</dbReference>
<dbReference type="GO" id="GO:0070402">
    <property type="term" value="F:NADPH binding"/>
    <property type="evidence" value="ECO:0007669"/>
    <property type="project" value="InterPro"/>
</dbReference>
<feature type="binding site" evidence="9">
    <location>
        <position position="16"/>
    </location>
    <ligand>
        <name>NADPH</name>
        <dbReference type="ChEBI" id="CHEBI:57783"/>
    </ligand>
</feature>
<feature type="binding site" evidence="9">
    <location>
        <position position="153"/>
    </location>
    <ligand>
        <name>1-deoxy-D-xylulose 5-phosphate</name>
        <dbReference type="ChEBI" id="CHEBI:57792"/>
    </ligand>
</feature>
<keyword evidence="13" id="KW-0413">Isomerase</keyword>
<feature type="binding site" evidence="9">
    <location>
        <position position="15"/>
    </location>
    <ligand>
        <name>NADPH</name>
        <dbReference type="ChEBI" id="CHEBI:57783"/>
    </ligand>
</feature>
<dbReference type="SUPFAM" id="SSF55347">
    <property type="entry name" value="Glyceraldehyde-3-phosphate dehydrogenase-like, C-terminal domain"/>
    <property type="match status" value="1"/>
</dbReference>
<dbReference type="UniPathway" id="UPA00056">
    <property type="reaction ID" value="UER00092"/>
</dbReference>
<dbReference type="InterPro" id="IPR026877">
    <property type="entry name" value="DXPR_C"/>
</dbReference>
<dbReference type="NCBIfam" id="NF009114">
    <property type="entry name" value="PRK12464.1"/>
    <property type="match status" value="1"/>
</dbReference>
<feature type="binding site" evidence="9">
    <location>
        <position position="178"/>
    </location>
    <ligand>
        <name>1-deoxy-D-xylulose 5-phosphate</name>
        <dbReference type="ChEBI" id="CHEBI:57792"/>
    </ligand>
</feature>
<comment type="pathway">
    <text evidence="1 9">Isoprenoid biosynthesis; isopentenyl diphosphate biosynthesis via DXP pathway; isopentenyl diphosphate from 1-deoxy-D-xylulose 5-phosphate: step 1/6.</text>
</comment>
<evidence type="ECO:0000256" key="1">
    <source>
        <dbReference type="ARBA" id="ARBA00005094"/>
    </source>
</evidence>
<dbReference type="PANTHER" id="PTHR30525:SF0">
    <property type="entry name" value="1-DEOXY-D-XYLULOSE 5-PHOSPHATE REDUCTOISOMERASE, CHLOROPLASTIC"/>
    <property type="match status" value="1"/>
</dbReference>
<feature type="domain" description="DXP reductoisomerase C-terminal" evidence="12">
    <location>
        <begin position="263"/>
        <end position="383"/>
    </location>
</feature>
<dbReference type="Pfam" id="PF13288">
    <property type="entry name" value="DXPR_C"/>
    <property type="match status" value="1"/>
</dbReference>
<feature type="binding site" evidence="9">
    <location>
        <position position="223"/>
    </location>
    <ligand>
        <name>Mn(2+)</name>
        <dbReference type="ChEBI" id="CHEBI:29035"/>
    </ligand>
</feature>
<dbReference type="NCBIfam" id="TIGR00243">
    <property type="entry name" value="Dxr"/>
    <property type="match status" value="1"/>
</dbReference>
<keyword evidence="7 9" id="KW-0414">Isoprene biosynthesis</keyword>
<dbReference type="GO" id="GO:0030145">
    <property type="term" value="F:manganese ion binding"/>
    <property type="evidence" value="ECO:0007669"/>
    <property type="project" value="TreeGrafter"/>
</dbReference>
<dbReference type="SUPFAM" id="SSF69055">
    <property type="entry name" value="1-deoxy-D-xylulose-5-phosphate reductoisomerase, C-terminal domain"/>
    <property type="match status" value="1"/>
</dbReference>
<reference evidence="13 14" key="1">
    <citation type="submission" date="2020-07" db="EMBL/GenBank/DDBJ databases">
        <title>Stappia sp., F7233, whole genome shotgun sequencing project.</title>
        <authorList>
            <person name="Jiang S."/>
            <person name="Liu Z.W."/>
            <person name="Du Z.J."/>
        </authorList>
    </citation>
    <scope>NUCLEOTIDE SEQUENCE [LARGE SCALE GENOMIC DNA]</scope>
    <source>
        <strain evidence="13 14">F7233</strain>
    </source>
</reference>
<keyword evidence="6 9" id="KW-0464">Manganese</keyword>
<dbReference type="Pfam" id="PF02670">
    <property type="entry name" value="DXP_reductoisom"/>
    <property type="match status" value="1"/>
</dbReference>
<evidence type="ECO:0000256" key="7">
    <source>
        <dbReference type="ARBA" id="ARBA00023229"/>
    </source>
</evidence>
<comment type="function">
    <text evidence="9">Catalyzes the NADPH-dependent rearrangement and reduction of 1-deoxy-D-xylulose-5-phosphate (DXP) to 2-C-methyl-D-erythritol 4-phosphate (MEP).</text>
</comment>
<comment type="cofactor">
    <cofactor evidence="9">
        <name>Mg(2+)</name>
        <dbReference type="ChEBI" id="CHEBI:18420"/>
    </cofactor>
    <cofactor evidence="9">
        <name>Mn(2+)</name>
        <dbReference type="ChEBI" id="CHEBI:29035"/>
    </cofactor>
</comment>
<feature type="domain" description="1-deoxy-D-xylulose 5-phosphate reductoisomerase N-terminal" evidence="10">
    <location>
        <begin position="9"/>
        <end position="134"/>
    </location>
</feature>
<feature type="binding site" evidence="9">
    <location>
        <position position="220"/>
    </location>
    <ligand>
        <name>1-deoxy-D-xylulose 5-phosphate</name>
        <dbReference type="ChEBI" id="CHEBI:57792"/>
    </ligand>
</feature>
<sequence length="391" mass="41250">MGNDGQLNLSILGATGSVGQNTLDIVLRAPERFSVVALTANRNARGLAEAAKRTGARMAVVADPEAYGELKELLSGTGIAVAAGDEAVEEAAVLDAGMVVAAIVGAAGLRPTLAAVRRGKAIALANKECLVCAGRLFMQAAANANATILPMDSEHNAIFQVLEPGNVDEVEKIVLTASGGPFRTASLEEMRTATPQQALKHPNWDMGRRISIDSATMMNKGFEVIEAHHLYAMEAARLDVLVHPQSVVHGLVQYRDGSLLAQLGTPDMRTPISHCLAWPKRMELPAARLDLAALATLTFEAPDPVRFPALPLAYRAMEMGTGATAALNAADEIAVDAFLDCRIGFLDIAATCEKVLETLDGEGMLAEPASVAEVMAIDGRARQIARERTGL</sequence>